<feature type="compositionally biased region" description="Polar residues" evidence="1">
    <location>
        <begin position="45"/>
        <end position="56"/>
    </location>
</feature>
<dbReference type="EMBL" id="AK368720">
    <property type="protein sequence ID" value="BAJ99923.1"/>
    <property type="molecule type" value="mRNA"/>
</dbReference>
<accession>F2DXV2</accession>
<evidence type="ECO:0000256" key="1">
    <source>
        <dbReference type="SAM" id="MobiDB-lite"/>
    </source>
</evidence>
<proteinExistence type="evidence at transcript level"/>
<organism evidence="2">
    <name type="scientific">Hordeum vulgare subsp. vulgare</name>
    <name type="common">Domesticated barley</name>
    <dbReference type="NCBI Taxonomy" id="112509"/>
    <lineage>
        <taxon>Eukaryota</taxon>
        <taxon>Viridiplantae</taxon>
        <taxon>Streptophyta</taxon>
        <taxon>Embryophyta</taxon>
        <taxon>Tracheophyta</taxon>
        <taxon>Spermatophyta</taxon>
        <taxon>Magnoliopsida</taxon>
        <taxon>Liliopsida</taxon>
        <taxon>Poales</taxon>
        <taxon>Poaceae</taxon>
        <taxon>BOP clade</taxon>
        <taxon>Pooideae</taxon>
        <taxon>Triticodae</taxon>
        <taxon>Triticeae</taxon>
        <taxon>Hordeinae</taxon>
        <taxon>Hordeum</taxon>
    </lineage>
</organism>
<evidence type="ECO:0000313" key="2">
    <source>
        <dbReference type="EMBL" id="BAJ99923.1"/>
    </source>
</evidence>
<reference evidence="2" key="1">
    <citation type="journal article" date="2011" name="Plant Physiol.">
        <title>Comprehensive sequence analysis of 24,783 barley full-length cDNAs derived from 12 clone libraries.</title>
        <authorList>
            <person name="Matsumoto T."/>
            <person name="Tanaka T."/>
            <person name="Sakai H."/>
            <person name="Amano N."/>
            <person name="Kanamori H."/>
            <person name="Kurita K."/>
            <person name="Kikuta A."/>
            <person name="Kamiya K."/>
            <person name="Yamamoto M."/>
            <person name="Ikawa H."/>
            <person name="Fujii N."/>
            <person name="Hori K."/>
            <person name="Itoh T."/>
            <person name="Sato K."/>
        </authorList>
    </citation>
    <scope>NUCLEOTIDE SEQUENCE</scope>
    <source>
        <tissue evidence="2">Shoot and root</tissue>
    </source>
</reference>
<feature type="compositionally biased region" description="Basic and acidic residues" evidence="1">
    <location>
        <begin position="1"/>
        <end position="10"/>
    </location>
</feature>
<sequence length="97" mass="10771">MTIVGKHPDETLDESDNNVSGQENLGEGNNAASEPDNLGEGSDAVNDNNMSDSLTEQRPYASNIYDPTNWEFLDDKARAILVKKGTCQRRKPRISFR</sequence>
<feature type="region of interest" description="Disordered" evidence="1">
    <location>
        <begin position="1"/>
        <end position="67"/>
    </location>
</feature>
<name>F2DXV2_HORVV</name>
<dbReference type="AlphaFoldDB" id="F2DXV2"/>
<protein>
    <submittedName>
        <fullName evidence="2">Predicted protein</fullName>
    </submittedName>
</protein>